<sequence>MPLTMTDPILVPPLKVVVADDDALQRAHASALLRKLGYDPYEAEDGAAALDLVRQLGARILLCDLNMPGLDGHELARSVREDKADHYVHIIMVTSQSQSAERERALEAGVDDFMAKPLDRASLTARIRSADRLLRHEMLLAERNRVLAEAKEQIEADLRAAATAQRRMLPEPEARVGDCSFHSAFMPSNILSGDMFAYYQVAPGYIGFYTIDVAGHGVHASLLSVALGHLLTAEYFRRRAFDDTGAPDPAALVATLNERFFRQDSTEYFTMFCGILEQQSGRLHYCQAGAPSPVAIGPTGVTRQIGDGGFPVALLDMVTFENRCDQLDSGETLVVYSDGATEAESLTGEGFGEARFRAVLEEAAPRPDTIPGKMVEALTRWRNGRTLQDDLTILVCERTQQNDQVSR</sequence>
<dbReference type="SUPFAM" id="SSF52172">
    <property type="entry name" value="CheY-like"/>
    <property type="match status" value="1"/>
</dbReference>
<evidence type="ECO:0000256" key="1">
    <source>
        <dbReference type="ARBA" id="ARBA00022801"/>
    </source>
</evidence>
<reference evidence="4 5" key="1">
    <citation type="submission" date="2017-03" db="EMBL/GenBank/DDBJ databases">
        <authorList>
            <person name="Afonso C.L."/>
            <person name="Miller P.J."/>
            <person name="Scott M.A."/>
            <person name="Spackman E."/>
            <person name="Goraichik I."/>
            <person name="Dimitrov K.M."/>
            <person name="Suarez D.L."/>
            <person name="Swayne D.E."/>
        </authorList>
    </citation>
    <scope>NUCLEOTIDE SEQUENCE [LARGE SCALE GENOMIC DNA]</scope>
    <source>
        <strain evidence="4 5">CECT 7751</strain>
    </source>
</reference>
<accession>A0A1X6ZDX7</accession>
<keyword evidence="1" id="KW-0378">Hydrolase</keyword>
<dbReference type="InterPro" id="IPR011006">
    <property type="entry name" value="CheY-like_superfamily"/>
</dbReference>
<dbReference type="Pfam" id="PF00072">
    <property type="entry name" value="Response_reg"/>
    <property type="match status" value="1"/>
</dbReference>
<dbReference type="EMBL" id="FWFN01000004">
    <property type="protein sequence ID" value="SLN46907.1"/>
    <property type="molecule type" value="Genomic_DNA"/>
</dbReference>
<protein>
    <submittedName>
        <fullName evidence="4">Transcriptional regulatory protein WalR</fullName>
    </submittedName>
</protein>
<feature type="modified residue" description="4-aspartylphosphate" evidence="2">
    <location>
        <position position="64"/>
    </location>
</feature>
<evidence type="ECO:0000313" key="5">
    <source>
        <dbReference type="Proteomes" id="UP000193963"/>
    </source>
</evidence>
<feature type="domain" description="Response regulatory" evidence="3">
    <location>
        <begin position="15"/>
        <end position="131"/>
    </location>
</feature>
<dbReference type="PANTHER" id="PTHR43156">
    <property type="entry name" value="STAGE II SPORULATION PROTEIN E-RELATED"/>
    <property type="match status" value="1"/>
</dbReference>
<proteinExistence type="predicted"/>
<evidence type="ECO:0000259" key="3">
    <source>
        <dbReference type="PROSITE" id="PS50110"/>
    </source>
</evidence>
<name>A0A1X6ZDX7_9RHOB</name>
<dbReference type="InterPro" id="IPR001789">
    <property type="entry name" value="Sig_transdc_resp-reg_receiver"/>
</dbReference>
<evidence type="ECO:0000313" key="4">
    <source>
        <dbReference type="EMBL" id="SLN46907.1"/>
    </source>
</evidence>
<dbReference type="InterPro" id="IPR036457">
    <property type="entry name" value="PPM-type-like_dom_sf"/>
</dbReference>
<dbReference type="GO" id="GO:0000160">
    <property type="term" value="P:phosphorelay signal transduction system"/>
    <property type="evidence" value="ECO:0007669"/>
    <property type="project" value="InterPro"/>
</dbReference>
<dbReference type="InterPro" id="IPR052016">
    <property type="entry name" value="Bact_Sigma-Reg"/>
</dbReference>
<dbReference type="GO" id="GO:0016791">
    <property type="term" value="F:phosphatase activity"/>
    <property type="evidence" value="ECO:0007669"/>
    <property type="project" value="TreeGrafter"/>
</dbReference>
<gene>
    <name evidence="4" type="primary">walR_2</name>
    <name evidence="4" type="ORF">PSM7751_02191</name>
</gene>
<dbReference type="CDD" id="cd17546">
    <property type="entry name" value="REC_hyHK_CKI1_RcsC-like"/>
    <property type="match status" value="1"/>
</dbReference>
<dbReference type="Pfam" id="PF07228">
    <property type="entry name" value="SpoIIE"/>
    <property type="match status" value="1"/>
</dbReference>
<dbReference type="Gene3D" id="3.60.40.10">
    <property type="entry name" value="PPM-type phosphatase domain"/>
    <property type="match status" value="1"/>
</dbReference>
<dbReference type="PANTHER" id="PTHR43156:SF2">
    <property type="entry name" value="STAGE II SPORULATION PROTEIN E"/>
    <property type="match status" value="1"/>
</dbReference>
<keyword evidence="2" id="KW-0597">Phosphoprotein</keyword>
<dbReference type="PROSITE" id="PS50110">
    <property type="entry name" value="RESPONSE_REGULATORY"/>
    <property type="match status" value="1"/>
</dbReference>
<dbReference type="SMART" id="SM00448">
    <property type="entry name" value="REC"/>
    <property type="match status" value="1"/>
</dbReference>
<dbReference type="SMART" id="SM00331">
    <property type="entry name" value="PP2C_SIG"/>
    <property type="match status" value="1"/>
</dbReference>
<dbReference type="InterPro" id="IPR001932">
    <property type="entry name" value="PPM-type_phosphatase-like_dom"/>
</dbReference>
<dbReference type="Gene3D" id="3.40.50.2300">
    <property type="match status" value="1"/>
</dbReference>
<dbReference type="AlphaFoldDB" id="A0A1X6ZDX7"/>
<dbReference type="Proteomes" id="UP000193963">
    <property type="component" value="Unassembled WGS sequence"/>
</dbReference>
<keyword evidence="5" id="KW-1185">Reference proteome</keyword>
<organism evidence="4 5">
    <name type="scientific">Pseudooceanicola marinus</name>
    <dbReference type="NCBI Taxonomy" id="396013"/>
    <lineage>
        <taxon>Bacteria</taxon>
        <taxon>Pseudomonadati</taxon>
        <taxon>Pseudomonadota</taxon>
        <taxon>Alphaproteobacteria</taxon>
        <taxon>Rhodobacterales</taxon>
        <taxon>Paracoccaceae</taxon>
        <taxon>Pseudooceanicola</taxon>
    </lineage>
</organism>
<evidence type="ECO:0000256" key="2">
    <source>
        <dbReference type="PROSITE-ProRule" id="PRU00169"/>
    </source>
</evidence>